<reference evidence="5" key="2">
    <citation type="journal article" date="2012" name="PLoS ONE">
        <title>A Deeply Branching Thermophilic Bacterium with an Ancient Acetyl-CoA Pathway Dominates a Subsurface Ecosystem.</title>
        <authorList>
            <person name="Takami H."/>
            <person name="Noguchi H."/>
            <person name="Takaki Y."/>
            <person name="Uchiyama I."/>
            <person name="Toyoda A."/>
            <person name="Nishi S."/>
            <person name="Chee G.-J."/>
            <person name="Arai W."/>
            <person name="Nunoura T."/>
            <person name="Itoh T."/>
            <person name="Hattori M."/>
            <person name="Takai K."/>
        </authorList>
    </citation>
    <scope>NUCLEOTIDE SEQUENCE</scope>
</reference>
<dbReference type="GO" id="GO:0016887">
    <property type="term" value="F:ATP hydrolysis activity"/>
    <property type="evidence" value="ECO:0007669"/>
    <property type="project" value="InterPro"/>
</dbReference>
<dbReference type="GO" id="GO:0005524">
    <property type="term" value="F:ATP binding"/>
    <property type="evidence" value="ECO:0007669"/>
    <property type="project" value="UniProtKB-KW"/>
</dbReference>
<dbReference type="Pfam" id="PF13732">
    <property type="entry name" value="DrrA1-3_C"/>
    <property type="match status" value="1"/>
</dbReference>
<dbReference type="SUPFAM" id="SSF52540">
    <property type="entry name" value="P-loop containing nucleoside triphosphate hydrolases"/>
    <property type="match status" value="1"/>
</dbReference>
<evidence type="ECO:0000256" key="1">
    <source>
        <dbReference type="ARBA" id="ARBA00022448"/>
    </source>
</evidence>
<dbReference type="InterPro" id="IPR003593">
    <property type="entry name" value="AAA+_ATPase"/>
</dbReference>
<feature type="domain" description="ABC transporter" evidence="4">
    <location>
        <begin position="2"/>
        <end position="228"/>
    </location>
</feature>
<name>H5SF96_9BACT</name>
<dbReference type="InterPro" id="IPR050763">
    <property type="entry name" value="ABC_transporter_ATP-binding"/>
</dbReference>
<dbReference type="EMBL" id="AP011701">
    <property type="protein sequence ID" value="BAL54832.1"/>
    <property type="molecule type" value="Genomic_DNA"/>
</dbReference>
<dbReference type="PANTHER" id="PTHR42711:SF18">
    <property type="entry name" value="ABC TRANSPORTER, ATP-BINDING PROTEIN"/>
    <property type="match status" value="1"/>
</dbReference>
<dbReference type="PROSITE" id="PS00211">
    <property type="entry name" value="ABC_TRANSPORTER_1"/>
    <property type="match status" value="1"/>
</dbReference>
<dbReference type="CDD" id="cd03230">
    <property type="entry name" value="ABC_DR_subfamily_A"/>
    <property type="match status" value="1"/>
</dbReference>
<accession>H5SF96</accession>
<keyword evidence="2" id="KW-0547">Nucleotide-binding</keyword>
<dbReference type="PROSITE" id="PS50893">
    <property type="entry name" value="ABC_TRANSPORTER_2"/>
    <property type="match status" value="1"/>
</dbReference>
<dbReference type="Pfam" id="PF00005">
    <property type="entry name" value="ABC_tran"/>
    <property type="match status" value="1"/>
</dbReference>
<evidence type="ECO:0000256" key="2">
    <source>
        <dbReference type="ARBA" id="ARBA00022741"/>
    </source>
</evidence>
<dbReference type="PANTHER" id="PTHR42711">
    <property type="entry name" value="ABC TRANSPORTER ATP-BINDING PROTEIN"/>
    <property type="match status" value="1"/>
</dbReference>
<reference evidence="5" key="1">
    <citation type="journal article" date="2005" name="Environ. Microbiol.">
        <title>Genetic and functional properties of uncultivated thermophilic crenarchaeotes from a subsurface gold mine as revealed by analysis of genome fragments.</title>
        <authorList>
            <person name="Nunoura T."/>
            <person name="Hirayama H."/>
            <person name="Takami H."/>
            <person name="Oida H."/>
            <person name="Nishi S."/>
            <person name="Shimamura S."/>
            <person name="Suzuki Y."/>
            <person name="Inagaki F."/>
            <person name="Takai K."/>
            <person name="Nealson K.H."/>
            <person name="Horikoshi K."/>
        </authorList>
    </citation>
    <scope>NUCLEOTIDE SEQUENCE</scope>
</reference>
<gene>
    <name evidence="5" type="ORF">HGMM_F21A08C15</name>
</gene>
<keyword evidence="3 5" id="KW-0067">ATP-binding</keyword>
<evidence type="ECO:0000259" key="4">
    <source>
        <dbReference type="PROSITE" id="PS50893"/>
    </source>
</evidence>
<dbReference type="InterPro" id="IPR025302">
    <property type="entry name" value="DrrA1/2-like_C"/>
</dbReference>
<dbReference type="SMART" id="SM00382">
    <property type="entry name" value="AAA"/>
    <property type="match status" value="1"/>
</dbReference>
<evidence type="ECO:0000256" key="3">
    <source>
        <dbReference type="ARBA" id="ARBA00022840"/>
    </source>
</evidence>
<dbReference type="InterPro" id="IPR017871">
    <property type="entry name" value="ABC_transporter-like_CS"/>
</dbReference>
<dbReference type="Gene3D" id="3.40.50.300">
    <property type="entry name" value="P-loop containing nucleotide triphosphate hydrolases"/>
    <property type="match status" value="1"/>
</dbReference>
<keyword evidence="1" id="KW-0813">Transport</keyword>
<dbReference type="InterPro" id="IPR027417">
    <property type="entry name" value="P-loop_NTPase"/>
</dbReference>
<organism evidence="5">
    <name type="scientific">uncultured Acetothermia bacterium</name>
    <dbReference type="NCBI Taxonomy" id="236499"/>
    <lineage>
        <taxon>Bacteria</taxon>
        <taxon>Candidatus Bipolaricaulota</taxon>
        <taxon>environmental samples</taxon>
    </lineage>
</organism>
<proteinExistence type="predicted"/>
<evidence type="ECO:0000313" key="5">
    <source>
        <dbReference type="EMBL" id="BAL54832.1"/>
    </source>
</evidence>
<dbReference type="AlphaFoldDB" id="H5SF96"/>
<dbReference type="InterPro" id="IPR003439">
    <property type="entry name" value="ABC_transporter-like_ATP-bd"/>
</dbReference>
<protein>
    <submittedName>
        <fullName evidence="5">ABC-2 type transport system ATP-binding protein</fullName>
    </submittedName>
</protein>
<sequence length="300" mass="34075">MIIAEHLTRRFGERIAVEDLSLEVAEGEVFGFLGPNGAGKTTTVRMLAGLLAPTSGRAVVAGVDIHDAQRLRPLVGILTEHPGLYEKLSAWHNLKFYADLYDLPHTEAQIEKYLRLLGLWERRFDPVGTFSKGMKQKLAIARALLHEPKVLFLDEPTSGLDPESAKTVRDFIAQLASQKRTIFLCTHNLYEAEQLCTRIGLMKQRLIKVGVPQQLKRELFGRHVVIDLKEPMALTDLQLPFVRDVQTNGTRLLIQLDDPEAQNPLLIKRLVERGAQIQFVREQDRSLEEVYLELIAEERR</sequence>